<reference evidence="7 8" key="1">
    <citation type="journal article" date="2015" name="Genome Biol. Evol.">
        <title>Comparative Genomics of a Bacterivorous Green Alga Reveals Evolutionary Causalities and Consequences of Phago-Mixotrophic Mode of Nutrition.</title>
        <authorList>
            <person name="Burns J.A."/>
            <person name="Paasch A."/>
            <person name="Narechania A."/>
            <person name="Kim E."/>
        </authorList>
    </citation>
    <scope>NUCLEOTIDE SEQUENCE [LARGE SCALE GENOMIC DNA]</scope>
    <source>
        <strain evidence="7 8">PLY_AMNH</strain>
    </source>
</reference>
<protein>
    <recommendedName>
        <fullName evidence="9">P-loop containing nucleoside triphosphate hydrolase protein</fullName>
    </recommendedName>
</protein>
<sequence length="783" mass="86521">MGLGKTAVAIAAHVLCKARHPAGAPARLPPRGGEEEEEEHPAGGTLVIAPLTIVAQWRSEIARVVGEGCRTGPLAVVTYHESGKRKQLSLTDLAAADFVITTPGIAASEIATLKRIRWQRVVIDEAHQGKNPTEHWHLGGMPVWILTGTPIGTQVTWLRQVLGSFAAYSPMPGNLVENAHILKGPPAFRALRYEEAGSIRKASIQERPIDRFRGGPPPGAQCWRRHSSLHAAAVSLLQRSASSQCRRARAMGRASEVVQKARLCLRKRSHTEMTAGMCQWRAHAMGEGIAVRMRAFMLKSAGILATPSPAKDIAYSGEARAVPVSRPRALGPAIRGHPTLPKYPGCSGDDTRLIGWARLRPQTIPLQTKPPRCALSDLPPPEDSLPLAAHSPGVVIRLCPRTGCGLGRPSSRGKGRAGADHPAELRQGMCVRYTKAGTLGGQLVLDLPPATERVVDVVMSNTDRVHYEMLLKKLMTSQRDFRVMSRVEDDCHTPEDGYRKCLRFFKRQAKDGMELMNLKRFAASALPRGALLLSSIVNPMREAASGGLSIYENKATVTWHIKEPEELQRPRDADGKLISRYEWKYLKKPRVLQEWNIINFDSKISHLIEDLLNLKRKEPESKVLIFSNFASTLDRLKPALQQHGFCHRSIEKSMSVERRKEALRSFQKDPPTTIFLLTHRVGSVGINLTAASHIYLLEPSFNPSVESQAIGRSHRMGQTKPITIIRLVMKNTVEARVRKMMLAKEDQRQDFEEASANCRDPNKGIAKLSSQNALLGLFFTESS</sequence>
<dbReference type="GO" id="GO:0005634">
    <property type="term" value="C:nucleus"/>
    <property type="evidence" value="ECO:0007669"/>
    <property type="project" value="TreeGrafter"/>
</dbReference>
<name>A0AAE0GER8_9CHLO</name>
<dbReference type="GO" id="GO:0016787">
    <property type="term" value="F:hydrolase activity"/>
    <property type="evidence" value="ECO:0007669"/>
    <property type="project" value="UniProtKB-KW"/>
</dbReference>
<dbReference type="InterPro" id="IPR027417">
    <property type="entry name" value="P-loop_NTPase"/>
</dbReference>
<evidence type="ECO:0000313" key="8">
    <source>
        <dbReference type="Proteomes" id="UP001190700"/>
    </source>
</evidence>
<feature type="region of interest" description="Disordered" evidence="4">
    <location>
        <begin position="22"/>
        <end position="41"/>
    </location>
</feature>
<dbReference type="Proteomes" id="UP001190700">
    <property type="component" value="Unassembled WGS sequence"/>
</dbReference>
<dbReference type="InterPro" id="IPR000330">
    <property type="entry name" value="SNF2_N"/>
</dbReference>
<dbReference type="InterPro" id="IPR050628">
    <property type="entry name" value="SNF2_RAD54_helicase_TF"/>
</dbReference>
<dbReference type="AlphaFoldDB" id="A0AAE0GER8"/>
<organism evidence="7 8">
    <name type="scientific">Cymbomonas tetramitiformis</name>
    <dbReference type="NCBI Taxonomy" id="36881"/>
    <lineage>
        <taxon>Eukaryota</taxon>
        <taxon>Viridiplantae</taxon>
        <taxon>Chlorophyta</taxon>
        <taxon>Pyramimonadophyceae</taxon>
        <taxon>Pyramimonadales</taxon>
        <taxon>Pyramimonadaceae</taxon>
        <taxon>Cymbomonas</taxon>
    </lineage>
</organism>
<evidence type="ECO:0008006" key="9">
    <source>
        <dbReference type="Google" id="ProtNLM"/>
    </source>
</evidence>
<feature type="compositionally biased region" description="Low complexity" evidence="4">
    <location>
        <begin position="22"/>
        <end position="31"/>
    </location>
</feature>
<accession>A0AAE0GER8</accession>
<dbReference type="SMART" id="SM00490">
    <property type="entry name" value="HELICc"/>
    <property type="match status" value="1"/>
</dbReference>
<dbReference type="PANTHER" id="PTHR45626:SF38">
    <property type="entry name" value="DEAD-BOX PROTEIN"/>
    <property type="match status" value="1"/>
</dbReference>
<dbReference type="SUPFAM" id="SSF52540">
    <property type="entry name" value="P-loop containing nucleoside triphosphate hydrolases"/>
    <property type="match status" value="2"/>
</dbReference>
<dbReference type="InterPro" id="IPR049730">
    <property type="entry name" value="SNF2/RAD54-like_C"/>
</dbReference>
<dbReference type="EMBL" id="LGRX02006403">
    <property type="protein sequence ID" value="KAK3276746.1"/>
    <property type="molecule type" value="Genomic_DNA"/>
</dbReference>
<comment type="caution">
    <text evidence="7">The sequence shown here is derived from an EMBL/GenBank/DDBJ whole genome shotgun (WGS) entry which is preliminary data.</text>
</comment>
<dbReference type="PROSITE" id="PS51194">
    <property type="entry name" value="HELICASE_CTER"/>
    <property type="match status" value="1"/>
</dbReference>
<dbReference type="GO" id="GO:0006281">
    <property type="term" value="P:DNA repair"/>
    <property type="evidence" value="ECO:0007669"/>
    <property type="project" value="TreeGrafter"/>
</dbReference>
<dbReference type="Pfam" id="PF00176">
    <property type="entry name" value="SNF2-rel_dom"/>
    <property type="match status" value="1"/>
</dbReference>
<keyword evidence="1" id="KW-0547">Nucleotide-binding</keyword>
<evidence type="ECO:0000256" key="1">
    <source>
        <dbReference type="ARBA" id="ARBA00022741"/>
    </source>
</evidence>
<feature type="domain" description="Helicase C-terminal" evidence="6">
    <location>
        <begin position="607"/>
        <end position="762"/>
    </location>
</feature>
<evidence type="ECO:0000256" key="4">
    <source>
        <dbReference type="SAM" id="MobiDB-lite"/>
    </source>
</evidence>
<dbReference type="Pfam" id="PF00271">
    <property type="entry name" value="Helicase_C"/>
    <property type="match status" value="1"/>
</dbReference>
<dbReference type="CDD" id="cd18793">
    <property type="entry name" value="SF2_C_SNF"/>
    <property type="match status" value="1"/>
</dbReference>
<evidence type="ECO:0000259" key="6">
    <source>
        <dbReference type="PROSITE" id="PS51194"/>
    </source>
</evidence>
<dbReference type="Gene3D" id="3.40.50.10810">
    <property type="entry name" value="Tandem AAA-ATPase domain"/>
    <property type="match status" value="1"/>
</dbReference>
<keyword evidence="8" id="KW-1185">Reference proteome</keyword>
<evidence type="ECO:0000313" key="7">
    <source>
        <dbReference type="EMBL" id="KAK3276746.1"/>
    </source>
</evidence>
<dbReference type="InterPro" id="IPR014001">
    <property type="entry name" value="Helicase_ATP-bd"/>
</dbReference>
<keyword evidence="2" id="KW-0378">Hydrolase</keyword>
<evidence type="ECO:0000259" key="5">
    <source>
        <dbReference type="PROSITE" id="PS51192"/>
    </source>
</evidence>
<feature type="domain" description="Helicase ATP-binding" evidence="5">
    <location>
        <begin position="1"/>
        <end position="168"/>
    </location>
</feature>
<dbReference type="InterPro" id="IPR001650">
    <property type="entry name" value="Helicase_C-like"/>
</dbReference>
<keyword evidence="3" id="KW-0067">ATP-binding</keyword>
<dbReference type="GO" id="GO:0005524">
    <property type="term" value="F:ATP binding"/>
    <property type="evidence" value="ECO:0007669"/>
    <property type="project" value="UniProtKB-KW"/>
</dbReference>
<dbReference type="GO" id="GO:0008094">
    <property type="term" value="F:ATP-dependent activity, acting on DNA"/>
    <property type="evidence" value="ECO:0007669"/>
    <property type="project" value="TreeGrafter"/>
</dbReference>
<dbReference type="Gene3D" id="3.40.50.300">
    <property type="entry name" value="P-loop containing nucleotide triphosphate hydrolases"/>
    <property type="match status" value="1"/>
</dbReference>
<dbReference type="InterPro" id="IPR038718">
    <property type="entry name" value="SNF2-like_sf"/>
</dbReference>
<evidence type="ECO:0000256" key="2">
    <source>
        <dbReference type="ARBA" id="ARBA00022801"/>
    </source>
</evidence>
<dbReference type="PROSITE" id="PS51192">
    <property type="entry name" value="HELICASE_ATP_BIND_1"/>
    <property type="match status" value="1"/>
</dbReference>
<evidence type="ECO:0000256" key="3">
    <source>
        <dbReference type="ARBA" id="ARBA00022840"/>
    </source>
</evidence>
<proteinExistence type="predicted"/>
<dbReference type="PANTHER" id="PTHR45626">
    <property type="entry name" value="TRANSCRIPTION TERMINATION FACTOR 2-RELATED"/>
    <property type="match status" value="1"/>
</dbReference>
<gene>
    <name evidence="7" type="ORF">CYMTET_15204</name>
</gene>